<feature type="DNA-binding region" description="H-T-H motif" evidence="4">
    <location>
        <begin position="30"/>
        <end position="49"/>
    </location>
</feature>
<dbReference type="GO" id="GO:0003700">
    <property type="term" value="F:DNA-binding transcription factor activity"/>
    <property type="evidence" value="ECO:0007669"/>
    <property type="project" value="TreeGrafter"/>
</dbReference>
<evidence type="ECO:0000256" key="4">
    <source>
        <dbReference type="PROSITE-ProRule" id="PRU00335"/>
    </source>
</evidence>
<dbReference type="PROSITE" id="PS50977">
    <property type="entry name" value="HTH_TETR_2"/>
    <property type="match status" value="1"/>
</dbReference>
<evidence type="ECO:0000256" key="3">
    <source>
        <dbReference type="ARBA" id="ARBA00023163"/>
    </source>
</evidence>
<sequence>MRERKRQATRRALVEAATTLFLRDGFDETSVAAIARLAGVSPRTFFVHFTAKEDILFHHVERYAELAVAAVDALPDDATPWQAVHAAMIAMIDAADPIGDEADRLAPVRAELARRGHGAPASLVRRLQGLQLAVLEAVRARFGPQTPGANRAAIQLGAAIGAVTAAAVHDQTPDRTRLARRRAMHRALRLAEAGFAPS</sequence>
<dbReference type="PROSITE" id="PS01081">
    <property type="entry name" value="HTH_TETR_1"/>
    <property type="match status" value="1"/>
</dbReference>
<name>A0A7Y9LD83_9ACTN</name>
<dbReference type="PRINTS" id="PR00455">
    <property type="entry name" value="HTHTETR"/>
</dbReference>
<evidence type="ECO:0000256" key="1">
    <source>
        <dbReference type="ARBA" id="ARBA00023015"/>
    </source>
</evidence>
<evidence type="ECO:0000256" key="2">
    <source>
        <dbReference type="ARBA" id="ARBA00023125"/>
    </source>
</evidence>
<keyword evidence="2 4" id="KW-0238">DNA-binding</keyword>
<gene>
    <name evidence="6" type="ORF">BKA15_003957</name>
</gene>
<evidence type="ECO:0000313" key="6">
    <source>
        <dbReference type="EMBL" id="NYE72628.1"/>
    </source>
</evidence>
<comment type="caution">
    <text evidence="6">The sequence shown here is derived from an EMBL/GenBank/DDBJ whole genome shotgun (WGS) entry which is preliminary data.</text>
</comment>
<protein>
    <submittedName>
        <fullName evidence="6">AcrR family transcriptional regulator</fullName>
    </submittedName>
</protein>
<dbReference type="AlphaFoldDB" id="A0A7Y9LD83"/>
<dbReference type="Gene3D" id="1.10.357.10">
    <property type="entry name" value="Tetracycline Repressor, domain 2"/>
    <property type="match status" value="1"/>
</dbReference>
<keyword evidence="3" id="KW-0804">Transcription</keyword>
<dbReference type="Pfam" id="PF00440">
    <property type="entry name" value="TetR_N"/>
    <property type="match status" value="1"/>
</dbReference>
<dbReference type="SUPFAM" id="SSF46689">
    <property type="entry name" value="Homeodomain-like"/>
    <property type="match status" value="1"/>
</dbReference>
<dbReference type="InterPro" id="IPR050109">
    <property type="entry name" value="HTH-type_TetR-like_transc_reg"/>
</dbReference>
<dbReference type="GO" id="GO:0000976">
    <property type="term" value="F:transcription cis-regulatory region binding"/>
    <property type="evidence" value="ECO:0007669"/>
    <property type="project" value="TreeGrafter"/>
</dbReference>
<dbReference type="InterPro" id="IPR009057">
    <property type="entry name" value="Homeodomain-like_sf"/>
</dbReference>
<dbReference type="PANTHER" id="PTHR30055:SF238">
    <property type="entry name" value="MYCOFACTOCIN BIOSYNTHESIS TRANSCRIPTIONAL REGULATOR MFTR-RELATED"/>
    <property type="match status" value="1"/>
</dbReference>
<reference evidence="6 7" key="1">
    <citation type="submission" date="2020-07" db="EMBL/GenBank/DDBJ databases">
        <title>Sequencing the genomes of 1000 actinobacteria strains.</title>
        <authorList>
            <person name="Klenk H.-P."/>
        </authorList>
    </citation>
    <scope>NUCLEOTIDE SEQUENCE [LARGE SCALE GENOMIC DNA]</scope>
    <source>
        <strain evidence="6 7">DSM 22083</strain>
    </source>
</reference>
<evidence type="ECO:0000313" key="7">
    <source>
        <dbReference type="Proteomes" id="UP000569914"/>
    </source>
</evidence>
<dbReference type="RefSeq" id="WP_179753565.1">
    <property type="nucleotide sequence ID" value="NZ_JACCBU010000001.1"/>
</dbReference>
<organism evidence="6 7">
    <name type="scientific">Microlunatus parietis</name>
    <dbReference type="NCBI Taxonomy" id="682979"/>
    <lineage>
        <taxon>Bacteria</taxon>
        <taxon>Bacillati</taxon>
        <taxon>Actinomycetota</taxon>
        <taxon>Actinomycetes</taxon>
        <taxon>Propionibacteriales</taxon>
        <taxon>Propionibacteriaceae</taxon>
        <taxon>Microlunatus</taxon>
    </lineage>
</organism>
<feature type="domain" description="HTH tetR-type" evidence="5">
    <location>
        <begin position="7"/>
        <end position="67"/>
    </location>
</feature>
<dbReference type="InterPro" id="IPR023772">
    <property type="entry name" value="DNA-bd_HTH_TetR-type_CS"/>
</dbReference>
<accession>A0A7Y9LD83</accession>
<proteinExistence type="predicted"/>
<evidence type="ECO:0000259" key="5">
    <source>
        <dbReference type="PROSITE" id="PS50977"/>
    </source>
</evidence>
<dbReference type="Proteomes" id="UP000569914">
    <property type="component" value="Unassembled WGS sequence"/>
</dbReference>
<keyword evidence="1" id="KW-0805">Transcription regulation</keyword>
<dbReference type="EMBL" id="JACCBU010000001">
    <property type="protein sequence ID" value="NYE72628.1"/>
    <property type="molecule type" value="Genomic_DNA"/>
</dbReference>
<keyword evidence="7" id="KW-1185">Reference proteome</keyword>
<dbReference type="PANTHER" id="PTHR30055">
    <property type="entry name" value="HTH-TYPE TRANSCRIPTIONAL REGULATOR RUTR"/>
    <property type="match status" value="1"/>
</dbReference>
<dbReference type="InterPro" id="IPR001647">
    <property type="entry name" value="HTH_TetR"/>
</dbReference>